<dbReference type="AlphaFoldDB" id="A0A9P8W8R3"/>
<feature type="compositionally biased region" description="Polar residues" evidence="1">
    <location>
        <begin position="1"/>
        <end position="20"/>
    </location>
</feature>
<dbReference type="Proteomes" id="UP000777438">
    <property type="component" value="Unassembled WGS sequence"/>
</dbReference>
<protein>
    <submittedName>
        <fullName evidence="2">HAD-like domain-containing protein</fullName>
    </submittedName>
</protein>
<dbReference type="SUPFAM" id="SSF56784">
    <property type="entry name" value="HAD-like"/>
    <property type="match status" value="1"/>
</dbReference>
<accession>A0A9P8W8R3</accession>
<dbReference type="InterPro" id="IPR023198">
    <property type="entry name" value="PGP-like_dom2"/>
</dbReference>
<evidence type="ECO:0000256" key="1">
    <source>
        <dbReference type="SAM" id="MobiDB-lite"/>
    </source>
</evidence>
<name>A0A9P8W8R3_9HYPO</name>
<dbReference type="SFLD" id="SFLDG01129">
    <property type="entry name" value="C1.5:_HAD__Beta-PGM__Phosphata"/>
    <property type="match status" value="1"/>
</dbReference>
<dbReference type="InterPro" id="IPR041492">
    <property type="entry name" value="HAD_2"/>
</dbReference>
<comment type="caution">
    <text evidence="2">The sequence shown here is derived from an EMBL/GenBank/DDBJ whole genome shotgun (WGS) entry which is preliminary data.</text>
</comment>
<dbReference type="EMBL" id="JAGPYM010000007">
    <property type="protein sequence ID" value="KAH6892641.1"/>
    <property type="molecule type" value="Genomic_DNA"/>
</dbReference>
<dbReference type="Gene3D" id="1.10.150.240">
    <property type="entry name" value="Putative phosphatase, domain 2"/>
    <property type="match status" value="1"/>
</dbReference>
<organism evidence="2 3">
    <name type="scientific">Thelonectria olida</name>
    <dbReference type="NCBI Taxonomy" id="1576542"/>
    <lineage>
        <taxon>Eukaryota</taxon>
        <taxon>Fungi</taxon>
        <taxon>Dikarya</taxon>
        <taxon>Ascomycota</taxon>
        <taxon>Pezizomycotina</taxon>
        <taxon>Sordariomycetes</taxon>
        <taxon>Hypocreomycetidae</taxon>
        <taxon>Hypocreales</taxon>
        <taxon>Nectriaceae</taxon>
        <taxon>Thelonectria</taxon>
    </lineage>
</organism>
<dbReference type="OrthoDB" id="40579at2759"/>
<dbReference type="Gene3D" id="3.40.50.1000">
    <property type="entry name" value="HAD superfamily/HAD-like"/>
    <property type="match status" value="1"/>
</dbReference>
<evidence type="ECO:0000313" key="3">
    <source>
        <dbReference type="Proteomes" id="UP000777438"/>
    </source>
</evidence>
<dbReference type="InterPro" id="IPR023214">
    <property type="entry name" value="HAD_sf"/>
</dbReference>
<dbReference type="PANTHER" id="PTHR43481">
    <property type="entry name" value="FRUCTOSE-1-PHOSPHATE PHOSPHATASE"/>
    <property type="match status" value="1"/>
</dbReference>
<dbReference type="InterPro" id="IPR006439">
    <property type="entry name" value="HAD-SF_hydro_IA"/>
</dbReference>
<dbReference type="InterPro" id="IPR036412">
    <property type="entry name" value="HAD-like_sf"/>
</dbReference>
<dbReference type="Pfam" id="PF13419">
    <property type="entry name" value="HAD_2"/>
    <property type="match status" value="1"/>
</dbReference>
<dbReference type="GO" id="GO:0050308">
    <property type="term" value="F:sugar-phosphatase activity"/>
    <property type="evidence" value="ECO:0007669"/>
    <property type="project" value="TreeGrafter"/>
</dbReference>
<feature type="region of interest" description="Disordered" evidence="1">
    <location>
        <begin position="1"/>
        <end position="23"/>
    </location>
</feature>
<dbReference type="PANTHER" id="PTHR43481:SF4">
    <property type="entry name" value="GLYCEROL-1-PHOSPHATE PHOSPHOHYDROLASE 1-RELATED"/>
    <property type="match status" value="1"/>
</dbReference>
<keyword evidence="3" id="KW-1185">Reference proteome</keyword>
<sequence length="251" mass="26902">MPQVLLPNSSNSEMAYQAGSQPRHREQDFSGFLIDLDGTIIDSTAAVVKHWADVGKEIGVDSATILEMSHGRRSLDTLQLVAPEKATWEYVQKIESAIPKNHGHLATEIPGASSLLRSLASCSAPWAIVTSSTAPLAKGWLERFSLPCPKPERLVTAESVKVGKPDPACYLLGCSSIGSTNGALEMLVIEDSPAGIRAGKAANCRVLALLTSHTYEQIAASGPDWIVKDLECVRILALGGQKFRVEICNIV</sequence>
<proteinExistence type="predicted"/>
<dbReference type="NCBIfam" id="TIGR01509">
    <property type="entry name" value="HAD-SF-IA-v3"/>
    <property type="match status" value="1"/>
</dbReference>
<gene>
    <name evidence="2" type="ORF">B0T10DRAFT_594498</name>
</gene>
<dbReference type="InterPro" id="IPR051806">
    <property type="entry name" value="HAD-like_SPP"/>
</dbReference>
<evidence type="ECO:0000313" key="2">
    <source>
        <dbReference type="EMBL" id="KAH6892641.1"/>
    </source>
</evidence>
<reference evidence="2 3" key="1">
    <citation type="journal article" date="2021" name="Nat. Commun.">
        <title>Genetic determinants of endophytism in the Arabidopsis root mycobiome.</title>
        <authorList>
            <person name="Mesny F."/>
            <person name="Miyauchi S."/>
            <person name="Thiergart T."/>
            <person name="Pickel B."/>
            <person name="Atanasova L."/>
            <person name="Karlsson M."/>
            <person name="Huettel B."/>
            <person name="Barry K.W."/>
            <person name="Haridas S."/>
            <person name="Chen C."/>
            <person name="Bauer D."/>
            <person name="Andreopoulos W."/>
            <person name="Pangilinan J."/>
            <person name="LaButti K."/>
            <person name="Riley R."/>
            <person name="Lipzen A."/>
            <person name="Clum A."/>
            <person name="Drula E."/>
            <person name="Henrissat B."/>
            <person name="Kohler A."/>
            <person name="Grigoriev I.V."/>
            <person name="Martin F.M."/>
            <person name="Hacquard S."/>
        </authorList>
    </citation>
    <scope>NUCLEOTIDE SEQUENCE [LARGE SCALE GENOMIC DNA]</scope>
    <source>
        <strain evidence="2 3">MPI-CAGE-CH-0241</strain>
    </source>
</reference>
<dbReference type="CDD" id="cd07527">
    <property type="entry name" value="HAD_ScGPP-like"/>
    <property type="match status" value="1"/>
</dbReference>
<dbReference type="SFLD" id="SFLDS00003">
    <property type="entry name" value="Haloacid_Dehalogenase"/>
    <property type="match status" value="1"/>
</dbReference>